<evidence type="ECO:0000259" key="5">
    <source>
        <dbReference type="PROSITE" id="PS51007"/>
    </source>
</evidence>
<evidence type="ECO:0000313" key="6">
    <source>
        <dbReference type="EMBL" id="AUN98321.1"/>
    </source>
</evidence>
<keyword evidence="7" id="KW-1185">Reference proteome</keyword>
<dbReference type="InterPro" id="IPR009056">
    <property type="entry name" value="Cyt_c-like_dom"/>
</dbReference>
<dbReference type="Gene3D" id="1.10.760.10">
    <property type="entry name" value="Cytochrome c-like domain"/>
    <property type="match status" value="1"/>
</dbReference>
<dbReference type="EMBL" id="CP025704">
    <property type="protein sequence ID" value="AUN98321.1"/>
    <property type="molecule type" value="Genomic_DNA"/>
</dbReference>
<dbReference type="Pfam" id="PF00034">
    <property type="entry name" value="Cytochrom_C"/>
    <property type="match status" value="1"/>
</dbReference>
<dbReference type="KEGG" id="bsto:C0V70_09430"/>
<gene>
    <name evidence="6" type="ORF">C0V70_09430</name>
</gene>
<protein>
    <submittedName>
        <fullName evidence="6">Cytochrome C</fullName>
    </submittedName>
</protein>
<dbReference type="SUPFAM" id="SSF46626">
    <property type="entry name" value="Cytochrome c"/>
    <property type="match status" value="1"/>
</dbReference>
<sequence length="115" mass="12462">MKRTFSIMVGGAMLLSLLSCQKGEPQKPLSTLEARGKATFMSNCIACHNPNPTIDGSIGPAIAGSSLELVTARVLTRSYPPGYKPKRDTEVMPDFPQLKDDIPALHAYLNSFNKP</sequence>
<keyword evidence="2 4" id="KW-0479">Metal-binding</keyword>
<proteinExistence type="predicted"/>
<evidence type="ECO:0000256" key="2">
    <source>
        <dbReference type="ARBA" id="ARBA00022723"/>
    </source>
</evidence>
<dbReference type="GO" id="GO:0046872">
    <property type="term" value="F:metal ion binding"/>
    <property type="evidence" value="ECO:0007669"/>
    <property type="project" value="UniProtKB-KW"/>
</dbReference>
<dbReference type="Proteomes" id="UP000235584">
    <property type="component" value="Chromosome"/>
</dbReference>
<dbReference type="OrthoDB" id="9805828at2"/>
<dbReference type="GO" id="GO:0020037">
    <property type="term" value="F:heme binding"/>
    <property type="evidence" value="ECO:0007669"/>
    <property type="project" value="InterPro"/>
</dbReference>
<dbReference type="GO" id="GO:0009055">
    <property type="term" value="F:electron transfer activity"/>
    <property type="evidence" value="ECO:0007669"/>
    <property type="project" value="InterPro"/>
</dbReference>
<keyword evidence="1 4" id="KW-0349">Heme</keyword>
<evidence type="ECO:0000256" key="1">
    <source>
        <dbReference type="ARBA" id="ARBA00022617"/>
    </source>
</evidence>
<name>A0A2K9NS26_BACTC</name>
<dbReference type="InterPro" id="IPR036909">
    <property type="entry name" value="Cyt_c-like_dom_sf"/>
</dbReference>
<reference evidence="6 7" key="1">
    <citation type="submission" date="2018-01" db="EMBL/GenBank/DDBJ databases">
        <title>Complete genome sequence of Bacteriovorax stolpii DSM12778.</title>
        <authorList>
            <person name="Tang B."/>
            <person name="Chang J."/>
        </authorList>
    </citation>
    <scope>NUCLEOTIDE SEQUENCE [LARGE SCALE GENOMIC DNA]</scope>
    <source>
        <strain evidence="6 7">DSM 12778</strain>
    </source>
</reference>
<evidence type="ECO:0000256" key="3">
    <source>
        <dbReference type="ARBA" id="ARBA00023004"/>
    </source>
</evidence>
<organism evidence="6 7">
    <name type="scientific">Bacteriovorax stolpii</name>
    <name type="common">Bdellovibrio stolpii</name>
    <dbReference type="NCBI Taxonomy" id="960"/>
    <lineage>
        <taxon>Bacteria</taxon>
        <taxon>Pseudomonadati</taxon>
        <taxon>Bdellovibrionota</taxon>
        <taxon>Bacteriovoracia</taxon>
        <taxon>Bacteriovoracales</taxon>
        <taxon>Bacteriovoracaceae</taxon>
        <taxon>Bacteriovorax</taxon>
    </lineage>
</organism>
<dbReference type="PROSITE" id="PS51007">
    <property type="entry name" value="CYTC"/>
    <property type="match status" value="1"/>
</dbReference>
<evidence type="ECO:0000313" key="7">
    <source>
        <dbReference type="Proteomes" id="UP000235584"/>
    </source>
</evidence>
<dbReference type="RefSeq" id="WP_102243612.1">
    <property type="nucleotide sequence ID" value="NZ_CP025704.1"/>
</dbReference>
<dbReference type="PROSITE" id="PS51257">
    <property type="entry name" value="PROKAR_LIPOPROTEIN"/>
    <property type="match status" value="1"/>
</dbReference>
<evidence type="ECO:0000256" key="4">
    <source>
        <dbReference type="PROSITE-ProRule" id="PRU00433"/>
    </source>
</evidence>
<keyword evidence="3 4" id="KW-0408">Iron</keyword>
<dbReference type="AlphaFoldDB" id="A0A2K9NS26"/>
<feature type="domain" description="Cytochrome c" evidence="5">
    <location>
        <begin position="31"/>
        <end position="113"/>
    </location>
</feature>
<accession>A0A2K9NS26</accession>